<gene>
    <name evidence="1" type="ORF">IPH26_09050</name>
</gene>
<organism evidence="1 2">
    <name type="scientific">Candidatus Methylophosphatis roskildensis</name>
    <dbReference type="NCBI Taxonomy" id="2899263"/>
    <lineage>
        <taxon>Bacteria</taxon>
        <taxon>Pseudomonadati</taxon>
        <taxon>Pseudomonadota</taxon>
        <taxon>Betaproteobacteria</taxon>
        <taxon>Nitrosomonadales</taxon>
        <taxon>Sterolibacteriaceae</taxon>
        <taxon>Candidatus Methylophosphatis</taxon>
    </lineage>
</organism>
<dbReference type="AlphaFoldDB" id="A0A9D7HLV4"/>
<name>A0A9D7HLV4_9PROT</name>
<accession>A0A9D7HLV4</accession>
<evidence type="ECO:0000313" key="2">
    <source>
        <dbReference type="Proteomes" id="UP000807785"/>
    </source>
</evidence>
<protein>
    <submittedName>
        <fullName evidence="1">Uncharacterized protein</fullName>
    </submittedName>
</protein>
<comment type="caution">
    <text evidence="1">The sequence shown here is derived from an EMBL/GenBank/DDBJ whole genome shotgun (WGS) entry which is preliminary data.</text>
</comment>
<evidence type="ECO:0000313" key="1">
    <source>
        <dbReference type="EMBL" id="MBK6973073.1"/>
    </source>
</evidence>
<reference evidence="1" key="1">
    <citation type="submission" date="2020-10" db="EMBL/GenBank/DDBJ databases">
        <title>Connecting structure to function with the recovery of over 1000 high-quality activated sludge metagenome-assembled genomes encoding full-length rRNA genes using long-read sequencing.</title>
        <authorList>
            <person name="Singleton C.M."/>
            <person name="Petriglieri F."/>
            <person name="Kristensen J.M."/>
            <person name="Kirkegaard R.H."/>
            <person name="Michaelsen T.Y."/>
            <person name="Andersen M.H."/>
            <person name="Karst S.M."/>
            <person name="Dueholm M.S."/>
            <person name="Nielsen P.H."/>
            <person name="Albertsen M."/>
        </authorList>
    </citation>
    <scope>NUCLEOTIDE SEQUENCE</scope>
    <source>
        <strain evidence="1">Bjer_18-Q3-R1-45_BAT3C.347</strain>
    </source>
</reference>
<dbReference type="Proteomes" id="UP000807785">
    <property type="component" value="Unassembled WGS sequence"/>
</dbReference>
<dbReference type="EMBL" id="JADJEV010000003">
    <property type="protein sequence ID" value="MBK6973073.1"/>
    <property type="molecule type" value="Genomic_DNA"/>
</dbReference>
<proteinExistence type="predicted"/>
<sequence>MPIYLVRWPDLSASLVRARDEDDLTDTLDQVANPDGCEWSFYEGQLFIDFRLPAAWRIEDERPGEPVAPEQVVVGDVGRLATEHVVDALELSLAGEDGHDTAMAILRSAFPAVHAAIERLYELDEELASEGVVPEAEIREALRGELVRRLQWSWRNAQLLKKADALSALARQMDSPVSLVRKYAELARGPRPNGEEDALAPGEDDRDARRAMTAPTAMGVEQATPMREPLFRVSNHHTAACGEPPVLDGDAAGTYFGYFANERGEQAIYTYDPETGEAILRMGDAGWHEAYRVKDGRAEGLVLGKSEAMWLRACWLATGALRDRPTPGTGGGACPGRPDHE</sequence>